<evidence type="ECO:0000256" key="14">
    <source>
        <dbReference type="PIRSR" id="PIRSR001365-1"/>
    </source>
</evidence>
<comment type="caution">
    <text evidence="12">Was originally thought to be a dihydrodipicolinate synthase (DHDPS), catalyzing the condensation of (S)-aspartate-beta-semialdehyde [(S)-ASA] and pyruvate to dihydrodipicolinate (DHDP). However, it was shown in E.coli that the product of the enzymatic reaction is not dihydrodipicolinate but in fact (4S)-4-hydroxy-2,3,4,5-tetrahydro-(2S)-dipicolinic acid (HTPA), and that the consecutive dehydration reaction leading to DHDP is not spontaneous but catalyzed by DapB.</text>
</comment>
<feature type="binding site" evidence="12 15">
    <location>
        <position position="206"/>
    </location>
    <ligand>
        <name>pyruvate</name>
        <dbReference type="ChEBI" id="CHEBI:15361"/>
    </ligand>
</feature>
<dbReference type="SUPFAM" id="SSF51569">
    <property type="entry name" value="Aldolase"/>
    <property type="match status" value="1"/>
</dbReference>
<comment type="subunit">
    <text evidence="12">Homotetramer; dimer of dimers.</text>
</comment>
<dbReference type="PANTHER" id="PTHR12128:SF66">
    <property type="entry name" value="4-HYDROXY-2-OXOGLUTARATE ALDOLASE, MITOCHONDRIAL"/>
    <property type="match status" value="1"/>
</dbReference>
<dbReference type="InterPro" id="IPR013785">
    <property type="entry name" value="Aldolase_TIM"/>
</dbReference>
<dbReference type="SMART" id="SM01130">
    <property type="entry name" value="DHDPS"/>
    <property type="match status" value="1"/>
</dbReference>
<dbReference type="PANTHER" id="PTHR12128">
    <property type="entry name" value="DIHYDRODIPICOLINATE SYNTHASE"/>
    <property type="match status" value="1"/>
</dbReference>
<comment type="subcellular location">
    <subcellularLocation>
        <location evidence="12">Cytoplasm</location>
    </subcellularLocation>
</comment>
<dbReference type="Proteomes" id="UP000231019">
    <property type="component" value="Unassembled WGS sequence"/>
</dbReference>
<keyword evidence="10 12" id="KW-0704">Schiff base</keyword>
<dbReference type="InterPro" id="IPR020624">
    <property type="entry name" value="Schiff_base-form_aldolases_CS"/>
</dbReference>
<dbReference type="EC" id="4.3.3.7" evidence="4 12"/>
<evidence type="ECO:0000256" key="10">
    <source>
        <dbReference type="ARBA" id="ARBA00023270"/>
    </source>
</evidence>
<dbReference type="CDD" id="cd00950">
    <property type="entry name" value="DHDPS"/>
    <property type="match status" value="1"/>
</dbReference>
<dbReference type="GO" id="GO:0019877">
    <property type="term" value="P:diaminopimelate biosynthetic process"/>
    <property type="evidence" value="ECO:0007669"/>
    <property type="project" value="UniProtKB-UniRule"/>
</dbReference>
<dbReference type="AlphaFoldDB" id="A0A2M7FZG0"/>
<dbReference type="InterPro" id="IPR002220">
    <property type="entry name" value="DapA-like"/>
</dbReference>
<dbReference type="GO" id="GO:0008840">
    <property type="term" value="F:4-hydroxy-tetrahydrodipicolinate synthase activity"/>
    <property type="evidence" value="ECO:0007669"/>
    <property type="project" value="UniProtKB-UniRule"/>
</dbReference>
<evidence type="ECO:0000256" key="2">
    <source>
        <dbReference type="ARBA" id="ARBA00005120"/>
    </source>
</evidence>
<dbReference type="PRINTS" id="PR00146">
    <property type="entry name" value="DHPICSNTHASE"/>
</dbReference>
<organism evidence="16 17">
    <name type="scientific">bacterium (Candidatus Blackallbacteria) CG17_big_fil_post_rev_8_21_14_2_50_48_46</name>
    <dbReference type="NCBI Taxonomy" id="2014261"/>
    <lineage>
        <taxon>Bacteria</taxon>
        <taxon>Candidatus Blackallbacteria</taxon>
    </lineage>
</organism>
<comment type="catalytic activity">
    <reaction evidence="11 12">
        <text>L-aspartate 4-semialdehyde + pyruvate = (2S,4S)-4-hydroxy-2,3,4,5-tetrahydrodipicolinate + H2O + H(+)</text>
        <dbReference type="Rhea" id="RHEA:34171"/>
        <dbReference type="ChEBI" id="CHEBI:15361"/>
        <dbReference type="ChEBI" id="CHEBI:15377"/>
        <dbReference type="ChEBI" id="CHEBI:15378"/>
        <dbReference type="ChEBI" id="CHEBI:67139"/>
        <dbReference type="ChEBI" id="CHEBI:537519"/>
        <dbReference type="EC" id="4.3.3.7"/>
    </reaction>
</comment>
<evidence type="ECO:0000256" key="4">
    <source>
        <dbReference type="ARBA" id="ARBA00012086"/>
    </source>
</evidence>
<keyword evidence="6 12" id="KW-0028">Amino-acid biosynthesis</keyword>
<keyword evidence="9 12" id="KW-0456">Lyase</keyword>
<evidence type="ECO:0000256" key="7">
    <source>
        <dbReference type="ARBA" id="ARBA00022915"/>
    </source>
</evidence>
<evidence type="ECO:0000256" key="15">
    <source>
        <dbReference type="PIRSR" id="PIRSR001365-2"/>
    </source>
</evidence>
<keyword evidence="8 12" id="KW-0457">Lysine biosynthesis</keyword>
<proteinExistence type="inferred from homology"/>
<dbReference type="UniPathway" id="UPA00034">
    <property type="reaction ID" value="UER00017"/>
</dbReference>
<evidence type="ECO:0000256" key="12">
    <source>
        <dbReference type="HAMAP-Rule" id="MF_00418"/>
    </source>
</evidence>
<dbReference type="PIRSF" id="PIRSF001365">
    <property type="entry name" value="DHDPS"/>
    <property type="match status" value="1"/>
</dbReference>
<dbReference type="NCBIfam" id="TIGR00674">
    <property type="entry name" value="dapA"/>
    <property type="match status" value="1"/>
</dbReference>
<comment type="similarity">
    <text evidence="3 12 13">Belongs to the DapA family.</text>
</comment>
<evidence type="ECO:0000256" key="11">
    <source>
        <dbReference type="ARBA" id="ARBA00047836"/>
    </source>
</evidence>
<evidence type="ECO:0000256" key="13">
    <source>
        <dbReference type="PIRNR" id="PIRNR001365"/>
    </source>
</evidence>
<feature type="active site" description="Schiff-base intermediate with substrate" evidence="12 14">
    <location>
        <position position="165"/>
    </location>
</feature>
<accession>A0A2M7FZG0</accession>
<dbReference type="Gene3D" id="3.20.20.70">
    <property type="entry name" value="Aldolase class I"/>
    <property type="match status" value="1"/>
</dbReference>
<feature type="binding site" evidence="12 15">
    <location>
        <position position="49"/>
    </location>
    <ligand>
        <name>pyruvate</name>
        <dbReference type="ChEBI" id="CHEBI:15361"/>
    </ligand>
</feature>
<dbReference type="PROSITE" id="PS00665">
    <property type="entry name" value="DHDPS_1"/>
    <property type="match status" value="1"/>
</dbReference>
<dbReference type="HAMAP" id="MF_00418">
    <property type="entry name" value="DapA"/>
    <property type="match status" value="1"/>
</dbReference>
<keyword evidence="5 12" id="KW-0963">Cytoplasm</keyword>
<comment type="pathway">
    <text evidence="2 12">Amino-acid biosynthesis; L-lysine biosynthesis via DAP pathway; (S)-tetrahydrodipicolinate from L-aspartate: step 3/4.</text>
</comment>
<evidence type="ECO:0000313" key="16">
    <source>
        <dbReference type="EMBL" id="PIW14783.1"/>
    </source>
</evidence>
<keyword evidence="7 12" id="KW-0220">Diaminopimelate biosynthesis</keyword>
<comment type="caution">
    <text evidence="16">The sequence shown here is derived from an EMBL/GenBank/DDBJ whole genome shotgun (WGS) entry which is preliminary data.</text>
</comment>
<evidence type="ECO:0000256" key="9">
    <source>
        <dbReference type="ARBA" id="ARBA00023239"/>
    </source>
</evidence>
<sequence length="299" mass="32047">MSLKLNMQLCTAMVTPFDPALRLDTERLCQLADYLIAQGSDALVAVGTTGESPTLSHAEKLKVFETLSQHLKGRVPLIAGTGSYSTAEAVQLSQEAEAAGANALLVVNPYYNKPSQEGLYRHFSAVAQAVSIPLILYNHPGRTGVSLSVETVCRLAEHENIVAIKDSSGDLVFITELLRRLPEFSVFSGDDPLTLPILALGGQGVISVVSHLAGREVKALIEAFAEGDMATAQRLNFQLLPLTRALFSAPSPAPVKAALAWCEQPVGGVRLPLIDLNDSEKQVLEGIWKSFCQEGRISA</sequence>
<feature type="active site" description="Proton donor/acceptor" evidence="12 14">
    <location>
        <position position="137"/>
    </location>
</feature>
<reference evidence="16 17" key="1">
    <citation type="submission" date="2017-09" db="EMBL/GenBank/DDBJ databases">
        <title>Depth-based differentiation of microbial function through sediment-hosted aquifers and enrichment of novel symbionts in the deep terrestrial subsurface.</title>
        <authorList>
            <person name="Probst A.J."/>
            <person name="Ladd B."/>
            <person name="Jarett J.K."/>
            <person name="Geller-Mcgrath D.E."/>
            <person name="Sieber C.M."/>
            <person name="Emerson J.B."/>
            <person name="Anantharaman K."/>
            <person name="Thomas B.C."/>
            <person name="Malmstrom R."/>
            <person name="Stieglmeier M."/>
            <person name="Klingl A."/>
            <person name="Woyke T."/>
            <person name="Ryan C.M."/>
            <person name="Banfield J.F."/>
        </authorList>
    </citation>
    <scope>NUCLEOTIDE SEQUENCE [LARGE SCALE GENOMIC DNA]</scope>
    <source>
        <strain evidence="16">CG17_big_fil_post_rev_8_21_14_2_50_48_46</strain>
    </source>
</reference>
<evidence type="ECO:0000256" key="3">
    <source>
        <dbReference type="ARBA" id="ARBA00007592"/>
    </source>
</evidence>
<evidence type="ECO:0000313" key="17">
    <source>
        <dbReference type="Proteomes" id="UP000231019"/>
    </source>
</evidence>
<comment type="function">
    <text evidence="1 12">Catalyzes the condensation of (S)-aspartate-beta-semialdehyde [(S)-ASA] and pyruvate to 4-hydroxy-tetrahydrodipicolinate (HTPA).</text>
</comment>
<name>A0A2M7FZG0_9BACT</name>
<evidence type="ECO:0000256" key="8">
    <source>
        <dbReference type="ARBA" id="ARBA00023154"/>
    </source>
</evidence>
<evidence type="ECO:0000256" key="6">
    <source>
        <dbReference type="ARBA" id="ARBA00022605"/>
    </source>
</evidence>
<feature type="site" description="Part of a proton relay during catalysis" evidence="12">
    <location>
        <position position="111"/>
    </location>
</feature>
<dbReference type="Pfam" id="PF00701">
    <property type="entry name" value="DHDPS"/>
    <property type="match status" value="1"/>
</dbReference>
<evidence type="ECO:0000256" key="5">
    <source>
        <dbReference type="ARBA" id="ARBA00022490"/>
    </source>
</evidence>
<dbReference type="GO" id="GO:0009089">
    <property type="term" value="P:lysine biosynthetic process via diaminopimelate"/>
    <property type="evidence" value="ECO:0007669"/>
    <property type="project" value="UniProtKB-UniRule"/>
</dbReference>
<dbReference type="InterPro" id="IPR005263">
    <property type="entry name" value="DapA"/>
</dbReference>
<protein>
    <recommendedName>
        <fullName evidence="4 12">4-hydroxy-tetrahydrodipicolinate synthase</fullName>
        <shortName evidence="12">HTPA synthase</shortName>
        <ecNumber evidence="4 12">4.3.3.7</ecNumber>
    </recommendedName>
</protein>
<dbReference type="GO" id="GO:0005829">
    <property type="term" value="C:cytosol"/>
    <property type="evidence" value="ECO:0007669"/>
    <property type="project" value="TreeGrafter"/>
</dbReference>
<gene>
    <name evidence="12" type="primary">dapA</name>
    <name evidence="16" type="ORF">COW36_20485</name>
</gene>
<evidence type="ECO:0000256" key="1">
    <source>
        <dbReference type="ARBA" id="ARBA00003294"/>
    </source>
</evidence>
<feature type="site" description="Part of a proton relay during catalysis" evidence="12">
    <location>
        <position position="48"/>
    </location>
</feature>
<dbReference type="EMBL" id="PFFQ01000056">
    <property type="protein sequence ID" value="PIW14783.1"/>
    <property type="molecule type" value="Genomic_DNA"/>
</dbReference>